<dbReference type="OrthoDB" id="9970095at2759"/>
<evidence type="ECO:0000313" key="2">
    <source>
        <dbReference type="Proteomes" id="UP000095751"/>
    </source>
</evidence>
<dbReference type="Proteomes" id="UP000095751">
    <property type="component" value="Unassembled WGS sequence"/>
</dbReference>
<dbReference type="KEGG" id="fcy:FRACYDRAFT_246447"/>
<organism evidence="1 2">
    <name type="scientific">Fragilariopsis cylindrus CCMP1102</name>
    <dbReference type="NCBI Taxonomy" id="635003"/>
    <lineage>
        <taxon>Eukaryota</taxon>
        <taxon>Sar</taxon>
        <taxon>Stramenopiles</taxon>
        <taxon>Ochrophyta</taxon>
        <taxon>Bacillariophyta</taxon>
        <taxon>Bacillariophyceae</taxon>
        <taxon>Bacillariophycidae</taxon>
        <taxon>Bacillariales</taxon>
        <taxon>Bacillariaceae</taxon>
        <taxon>Fragilariopsis</taxon>
    </lineage>
</organism>
<accession>A0A1E7EXY6</accession>
<dbReference type="Gene3D" id="3.30.70.1240">
    <property type="entry name" value="DOPA-like domains"/>
    <property type="match status" value="1"/>
</dbReference>
<dbReference type="EMBL" id="KV784370">
    <property type="protein sequence ID" value="OEU10694.1"/>
    <property type="molecule type" value="Genomic_DNA"/>
</dbReference>
<dbReference type="PANTHER" id="PTHR36423">
    <property type="entry name" value="AFR070WP"/>
    <property type="match status" value="1"/>
</dbReference>
<dbReference type="AlphaFoldDB" id="A0A1E7EXY6"/>
<proteinExistence type="predicted"/>
<keyword evidence="1" id="KW-0223">Dioxygenase</keyword>
<keyword evidence="2" id="KW-1185">Reference proteome</keyword>
<protein>
    <submittedName>
        <fullName evidence="1">DOPA 4,5-dioxygenase</fullName>
    </submittedName>
</protein>
<dbReference type="InterPro" id="IPR014980">
    <property type="entry name" value="DOPA_dioxygen"/>
</dbReference>
<evidence type="ECO:0000313" key="1">
    <source>
        <dbReference type="EMBL" id="OEU10694.1"/>
    </source>
</evidence>
<dbReference type="GO" id="GO:0051213">
    <property type="term" value="F:dioxygenase activity"/>
    <property type="evidence" value="ECO:0007669"/>
    <property type="project" value="UniProtKB-KW"/>
</dbReference>
<sequence length="204" mass="23777">MKHIRYLAPIVTATFCNSSANRVRFLVSGFHPSSTTVAGSPPRRKNEDDAEWMRGRTTLLRTTFNDDNNEGGGGGNFDVNEQQPIFTLKQRNPYDVHVYYDGEDERQEAMDLQRKMQENFDWMRFYGPKERPIGPHPVPMWEADFGSYDNRHMWVDVRDFIEKEHGTLSVLIHPHSSDGDYADHTKNAFWAGEILDLRIEGWRR</sequence>
<reference evidence="1 2" key="1">
    <citation type="submission" date="2016-09" db="EMBL/GenBank/DDBJ databases">
        <title>Extensive genetic diversity and differential bi-allelic expression allows diatom success in the polar Southern Ocean.</title>
        <authorList>
            <consortium name="DOE Joint Genome Institute"/>
            <person name="Mock T."/>
            <person name="Otillar R.P."/>
            <person name="Strauss J."/>
            <person name="Dupont C."/>
            <person name="Frickenhaus S."/>
            <person name="Maumus F."/>
            <person name="Mcmullan M."/>
            <person name="Sanges R."/>
            <person name="Schmutz J."/>
            <person name="Toseland A."/>
            <person name="Valas R."/>
            <person name="Veluchamy A."/>
            <person name="Ward B.J."/>
            <person name="Allen A."/>
            <person name="Barry K."/>
            <person name="Falciatore A."/>
            <person name="Ferrante M."/>
            <person name="Fortunato A.E."/>
            <person name="Gloeckner G."/>
            <person name="Gruber A."/>
            <person name="Hipkin R."/>
            <person name="Janech M."/>
            <person name="Kroth P."/>
            <person name="Leese F."/>
            <person name="Lindquist E."/>
            <person name="Lyon B.R."/>
            <person name="Martin J."/>
            <person name="Mayer C."/>
            <person name="Parker M."/>
            <person name="Quesneville H."/>
            <person name="Raymond J."/>
            <person name="Uhlig C."/>
            <person name="Valentin K.U."/>
            <person name="Worden A.Z."/>
            <person name="Armbrust E.V."/>
            <person name="Bowler C."/>
            <person name="Green B."/>
            <person name="Moulton V."/>
            <person name="Van Oosterhout C."/>
            <person name="Grigoriev I."/>
        </authorList>
    </citation>
    <scope>NUCLEOTIDE SEQUENCE [LARGE SCALE GENOMIC DNA]</scope>
    <source>
        <strain evidence="1 2">CCMP1102</strain>
    </source>
</reference>
<dbReference type="PANTHER" id="PTHR36423:SF2">
    <property type="entry name" value="AFR070WP"/>
    <property type="match status" value="1"/>
</dbReference>
<name>A0A1E7EXY6_9STRA</name>
<dbReference type="InParanoid" id="A0A1E7EXY6"/>
<dbReference type="Pfam" id="PF08883">
    <property type="entry name" value="DOPA_dioxygen"/>
    <property type="match status" value="1"/>
</dbReference>
<keyword evidence="1" id="KW-0560">Oxidoreductase</keyword>
<dbReference type="SUPFAM" id="SSF143410">
    <property type="entry name" value="DOPA-like"/>
    <property type="match status" value="1"/>
</dbReference>
<dbReference type="InterPro" id="IPR023389">
    <property type="entry name" value="DOPA-like_sf"/>
</dbReference>
<gene>
    <name evidence="1" type="primary">DODA</name>
    <name evidence="1" type="ORF">FRACYDRAFT_246447</name>
</gene>